<dbReference type="AlphaFoldDB" id="A0A090J1A8"/>
<protein>
    <submittedName>
        <fullName evidence="2">Putative secreted protein</fullName>
    </submittedName>
</protein>
<feature type="chain" id="PRO_5038331929" evidence="1">
    <location>
        <begin position="20"/>
        <end position="169"/>
    </location>
</feature>
<sequence length="169" mass="19526">MLRKLQVIQLLLFVFLLSACTSSLQDKQQDVKELLESSVTAESEKPNKETDDIRFYLPFAMKMNESDANNILVTKGDQIFILFINKNEKEDSLVVYEAMLKEANSYTFTETFTYKNKFGYVFLKETKKDEYELTVGIGGYKMTTMTDRKRLTQDAETMMKVVSSIELKG</sequence>
<gene>
    <name evidence="2" type="ORF">BT1A1_2570</name>
</gene>
<evidence type="ECO:0000256" key="1">
    <source>
        <dbReference type="SAM" id="SignalP"/>
    </source>
</evidence>
<keyword evidence="1" id="KW-0732">Signal</keyword>
<dbReference type="RefSeq" id="WP_034771852.1">
    <property type="nucleotide sequence ID" value="NZ_CCRF01000072.1"/>
</dbReference>
<dbReference type="PROSITE" id="PS51257">
    <property type="entry name" value="PROKAR_LIPOPROTEIN"/>
    <property type="match status" value="1"/>
</dbReference>
<dbReference type="EMBL" id="CCRF01000072">
    <property type="protein sequence ID" value="CEE02388.1"/>
    <property type="molecule type" value="Genomic_DNA"/>
</dbReference>
<name>A0A090J1A8_9BACI</name>
<evidence type="ECO:0000313" key="2">
    <source>
        <dbReference type="EMBL" id="CEE02388.1"/>
    </source>
</evidence>
<accession>A0A090J1A8</accession>
<proteinExistence type="predicted"/>
<reference evidence="2 3" key="1">
    <citation type="submission" date="2014-07" db="EMBL/GenBank/DDBJ databases">
        <authorList>
            <person name="Wibberg Daniel"/>
        </authorList>
    </citation>
    <scope>NUCLEOTIDE SEQUENCE [LARGE SCALE GENOMIC DNA]</scope>
</reference>
<feature type="signal peptide" evidence="1">
    <location>
        <begin position="1"/>
        <end position="19"/>
    </location>
</feature>
<dbReference type="Proteomes" id="UP000040576">
    <property type="component" value="Unassembled WGS sequence"/>
</dbReference>
<organism evidence="2 3">
    <name type="scientific">Caldibacillus thermoamylovorans</name>
    <dbReference type="NCBI Taxonomy" id="35841"/>
    <lineage>
        <taxon>Bacteria</taxon>
        <taxon>Bacillati</taxon>
        <taxon>Bacillota</taxon>
        <taxon>Bacilli</taxon>
        <taxon>Bacillales</taxon>
        <taxon>Bacillaceae</taxon>
        <taxon>Caldibacillus</taxon>
    </lineage>
</organism>
<evidence type="ECO:0000313" key="3">
    <source>
        <dbReference type="Proteomes" id="UP000040576"/>
    </source>
</evidence>
<keyword evidence="3" id="KW-1185">Reference proteome</keyword>